<accession>A0AA38XC25</accession>
<feature type="transmembrane region" description="Helical" evidence="1">
    <location>
        <begin position="46"/>
        <end position="66"/>
    </location>
</feature>
<keyword evidence="1" id="KW-1133">Transmembrane helix</keyword>
<keyword evidence="1" id="KW-0812">Transmembrane</keyword>
<evidence type="ECO:0000313" key="2">
    <source>
        <dbReference type="EMBL" id="KAJ9610705.1"/>
    </source>
</evidence>
<keyword evidence="1" id="KW-0472">Membrane</keyword>
<name>A0AA38XC25_9EURO</name>
<gene>
    <name evidence="2" type="ORF">H2200_005482</name>
</gene>
<dbReference type="EMBL" id="JAPDRK010000007">
    <property type="protein sequence ID" value="KAJ9610705.1"/>
    <property type="molecule type" value="Genomic_DNA"/>
</dbReference>
<dbReference type="Proteomes" id="UP001172673">
    <property type="component" value="Unassembled WGS sequence"/>
</dbReference>
<proteinExistence type="predicted"/>
<protein>
    <submittedName>
        <fullName evidence="2">Uncharacterized protein</fullName>
    </submittedName>
</protein>
<evidence type="ECO:0000313" key="3">
    <source>
        <dbReference type="Proteomes" id="UP001172673"/>
    </source>
</evidence>
<sequence>MPDEPGLVWAETILPSIIELGTFGGSITFAVVVAENRPPDRFEDSLQTFLALGWFFFLITLGWATAARQALAFQRQNINEAFADYDRWLKNGVRKPNERWGPKPTFLTLPAELRSIIYHHYFAISEITVRYREPEGEYSGYESEYDGLEDLEADHVSNTPRPYAILRVCKQIHLEAMAIAVSLPVSYVFPHAGGHYLPDLPKILQKQVTLVSITSRGIPCPTNFTTKLVHGRSYGFHNVREVLIHSFASFPIKIIDPRCNLKKICASGVETDLNGSLKPRFRLTRQIIWKDVEIKDIKKCLGNFTLRMRCSLYQPHISEIEDIHFSDLDVPDDGRIWTCEYSGILSWNKQDMKLTDLRRHKPVSKMEKNLFKGVKEEDENDKFGPYGWDDFGYHDYYYDKDHRRKRLGKWLKWQSRWQD</sequence>
<comment type="caution">
    <text evidence="2">The sequence shown here is derived from an EMBL/GenBank/DDBJ whole genome shotgun (WGS) entry which is preliminary data.</text>
</comment>
<organism evidence="2 3">
    <name type="scientific">Cladophialophora chaetospira</name>
    <dbReference type="NCBI Taxonomy" id="386627"/>
    <lineage>
        <taxon>Eukaryota</taxon>
        <taxon>Fungi</taxon>
        <taxon>Dikarya</taxon>
        <taxon>Ascomycota</taxon>
        <taxon>Pezizomycotina</taxon>
        <taxon>Eurotiomycetes</taxon>
        <taxon>Chaetothyriomycetidae</taxon>
        <taxon>Chaetothyriales</taxon>
        <taxon>Herpotrichiellaceae</taxon>
        <taxon>Cladophialophora</taxon>
    </lineage>
</organism>
<dbReference type="AlphaFoldDB" id="A0AA38XC25"/>
<evidence type="ECO:0000256" key="1">
    <source>
        <dbReference type="SAM" id="Phobius"/>
    </source>
</evidence>
<reference evidence="2" key="1">
    <citation type="submission" date="2022-10" db="EMBL/GenBank/DDBJ databases">
        <title>Culturing micro-colonial fungi from biological soil crusts in the Mojave desert and describing Neophaeococcomyces mojavensis, and introducing the new genera and species Taxawa tesnikishii.</title>
        <authorList>
            <person name="Kurbessoian T."/>
            <person name="Stajich J.E."/>
        </authorList>
    </citation>
    <scope>NUCLEOTIDE SEQUENCE</scope>
    <source>
        <strain evidence="2">TK_41</strain>
    </source>
</reference>
<feature type="transmembrane region" description="Helical" evidence="1">
    <location>
        <begin position="12"/>
        <end position="34"/>
    </location>
</feature>
<keyword evidence="3" id="KW-1185">Reference proteome</keyword>